<reference evidence="8" key="2">
    <citation type="journal article" date="2007" name="PLoS Biol.">
        <title>Survey sequencing and comparative analysis of the elephant shark (Callorhinchus milii) genome.</title>
        <authorList>
            <person name="Venkatesh B."/>
            <person name="Kirkness E.F."/>
            <person name="Loh Y.H."/>
            <person name="Halpern A.L."/>
            <person name="Lee A.P."/>
            <person name="Johnson J."/>
            <person name="Dandona N."/>
            <person name="Viswanathan L.D."/>
            <person name="Tay A."/>
            <person name="Venter J.C."/>
            <person name="Strausberg R.L."/>
            <person name="Brenner S."/>
        </authorList>
    </citation>
    <scope>NUCLEOTIDE SEQUENCE [LARGE SCALE GENOMIC DNA]</scope>
</reference>
<dbReference type="InterPro" id="IPR001977">
    <property type="entry name" value="Depp_CoAkinase"/>
</dbReference>
<gene>
    <name evidence="7" type="primary">dcakd</name>
</gene>
<reference evidence="8" key="1">
    <citation type="journal article" date="2006" name="Science">
        <title>Ancient noncoding elements conserved in the human genome.</title>
        <authorList>
            <person name="Venkatesh B."/>
            <person name="Kirkness E.F."/>
            <person name="Loh Y.H."/>
            <person name="Halpern A.L."/>
            <person name="Lee A.P."/>
            <person name="Johnson J."/>
            <person name="Dandona N."/>
            <person name="Viswanathan L.D."/>
            <person name="Tay A."/>
            <person name="Venter J.C."/>
            <person name="Strausberg R.L."/>
            <person name="Brenner S."/>
        </authorList>
    </citation>
    <scope>NUCLEOTIDE SEQUENCE [LARGE SCALE GENOMIC DNA]</scope>
</reference>
<keyword evidence="6" id="KW-0808">Transferase</keyword>
<accession>V9KVQ4</accession>
<dbReference type="PANTHER" id="PTHR10695">
    <property type="entry name" value="DEPHOSPHO-COA KINASE-RELATED"/>
    <property type="match status" value="1"/>
</dbReference>
<dbReference type="KEGG" id="cmk:103189701"/>
<dbReference type="RefSeq" id="XP_007908382.1">
    <property type="nucleotide sequence ID" value="XM_007910191.2"/>
</dbReference>
<dbReference type="SUPFAM" id="SSF52540">
    <property type="entry name" value="P-loop containing nucleoside triphosphate hydrolases"/>
    <property type="match status" value="1"/>
</dbReference>
<dbReference type="Gene3D" id="3.40.50.300">
    <property type="entry name" value="P-loop containing nucleotide triphosphate hydrolases"/>
    <property type="match status" value="1"/>
</dbReference>
<dbReference type="PROSITE" id="PS51219">
    <property type="entry name" value="DPCK"/>
    <property type="match status" value="1"/>
</dbReference>
<dbReference type="CTD" id="79877"/>
<dbReference type="GO" id="GO:0005524">
    <property type="term" value="F:ATP binding"/>
    <property type="evidence" value="ECO:0007669"/>
    <property type="project" value="UniProtKB-KW"/>
</dbReference>
<dbReference type="InterPro" id="IPR027417">
    <property type="entry name" value="P-loop_NTPase"/>
</dbReference>
<keyword evidence="2" id="KW-0547">Nucleotide-binding</keyword>
<evidence type="ECO:0000256" key="5">
    <source>
        <dbReference type="SAM" id="Phobius"/>
    </source>
</evidence>
<reference evidence="7" key="4">
    <citation type="submission" date="2025-05" db="UniProtKB">
        <authorList>
            <consortium name="Ensembl"/>
        </authorList>
    </citation>
    <scope>IDENTIFICATION</scope>
</reference>
<dbReference type="OMA" id="CQMDIEQ"/>
<dbReference type="Ensembl" id="ENSCMIT00000011037.1">
    <property type="protein sequence ID" value="ENSCMIP00000010761.1"/>
    <property type="gene ID" value="ENSCMIG00000005666.1"/>
</dbReference>
<name>V9KVQ4_CALMI</name>
<keyword evidence="6" id="KW-0418">Kinase</keyword>
<dbReference type="NCBIfam" id="TIGR00152">
    <property type="entry name" value="dephospho-CoA kinase"/>
    <property type="match status" value="1"/>
</dbReference>
<evidence type="ECO:0000256" key="3">
    <source>
        <dbReference type="ARBA" id="ARBA00022840"/>
    </source>
</evidence>
<organism evidence="6">
    <name type="scientific">Callorhinchus milii</name>
    <name type="common">Ghost shark</name>
    <dbReference type="NCBI Taxonomy" id="7868"/>
    <lineage>
        <taxon>Eukaryota</taxon>
        <taxon>Metazoa</taxon>
        <taxon>Chordata</taxon>
        <taxon>Craniata</taxon>
        <taxon>Vertebrata</taxon>
        <taxon>Chondrichthyes</taxon>
        <taxon>Holocephali</taxon>
        <taxon>Chimaeriformes</taxon>
        <taxon>Callorhinchidae</taxon>
        <taxon>Callorhinchus</taxon>
    </lineage>
</organism>
<evidence type="ECO:0000313" key="6">
    <source>
        <dbReference type="EMBL" id="AFP02581.1"/>
    </source>
</evidence>
<evidence type="ECO:0000256" key="2">
    <source>
        <dbReference type="ARBA" id="ARBA00022741"/>
    </source>
</evidence>
<dbReference type="RefSeq" id="XP_042199322.1">
    <property type="nucleotide sequence ID" value="XM_042343388.1"/>
</dbReference>
<dbReference type="EMBL" id="JW870063">
    <property type="protein sequence ID" value="AFP02581.1"/>
    <property type="molecule type" value="mRNA"/>
</dbReference>
<dbReference type="GO" id="GO:0005737">
    <property type="term" value="C:cytoplasm"/>
    <property type="evidence" value="ECO:0007669"/>
    <property type="project" value="UniProtKB-ARBA"/>
</dbReference>
<dbReference type="CDD" id="cd02022">
    <property type="entry name" value="DPCK"/>
    <property type="match status" value="1"/>
</dbReference>
<dbReference type="PANTHER" id="PTHR10695:SF46">
    <property type="entry name" value="BIFUNCTIONAL COENZYME A SYNTHASE-RELATED"/>
    <property type="match status" value="1"/>
</dbReference>
<dbReference type="AlphaFoldDB" id="V9KVQ4"/>
<dbReference type="FunFam" id="3.40.50.300:FF:000485">
    <property type="entry name" value="Dephospho-CoA kinase CAB5"/>
    <property type="match status" value="1"/>
</dbReference>
<evidence type="ECO:0000256" key="4">
    <source>
        <dbReference type="ARBA" id="ARBA00044157"/>
    </source>
</evidence>
<proteinExistence type="evidence at transcript level"/>
<dbReference type="Pfam" id="PF01121">
    <property type="entry name" value="CoaE"/>
    <property type="match status" value="1"/>
</dbReference>
<dbReference type="GeneID" id="103189701"/>
<dbReference type="RefSeq" id="XP_007908383.1">
    <property type="nucleotide sequence ID" value="XM_007910192.2"/>
</dbReference>
<dbReference type="RefSeq" id="XP_042199323.1">
    <property type="nucleotide sequence ID" value="XM_042343389.1"/>
</dbReference>
<keyword evidence="8" id="KW-1185">Reference proteome</keyword>
<keyword evidence="5" id="KW-1133">Transmembrane helix</keyword>
<reference evidence="6 8" key="3">
    <citation type="journal article" date="2014" name="Nature">
        <title>Elephant shark genome provides unique insights into gnathostome evolution.</title>
        <authorList>
            <consortium name="International Elephant Shark Genome Sequencing Consortium"/>
            <person name="Venkatesh B."/>
            <person name="Lee A.P."/>
            <person name="Ravi V."/>
            <person name="Maurya A.K."/>
            <person name="Lian M.M."/>
            <person name="Swann J.B."/>
            <person name="Ohta Y."/>
            <person name="Flajnik M.F."/>
            <person name="Sutoh Y."/>
            <person name="Kasahara M."/>
            <person name="Hoon S."/>
            <person name="Gangu V."/>
            <person name="Roy S.W."/>
            <person name="Irimia M."/>
            <person name="Korzh V."/>
            <person name="Kondrychyn I."/>
            <person name="Lim Z.W."/>
            <person name="Tay B.H."/>
            <person name="Tohari S."/>
            <person name="Kong K.W."/>
            <person name="Ho S."/>
            <person name="Lorente-Galdos B."/>
            <person name="Quilez J."/>
            <person name="Marques-Bonet T."/>
            <person name="Raney B.J."/>
            <person name="Ingham P.W."/>
            <person name="Tay A."/>
            <person name="Hillier L.W."/>
            <person name="Minx P."/>
            <person name="Boehm T."/>
            <person name="Wilson R.K."/>
            <person name="Brenner S."/>
            <person name="Warren W.C."/>
        </authorList>
    </citation>
    <scope>NUCLEOTIDE SEQUENCE</scope>
    <source>
        <tissue evidence="6">Muscle</tissue>
    </source>
</reference>
<evidence type="ECO:0000313" key="8">
    <source>
        <dbReference type="Proteomes" id="UP000314986"/>
    </source>
</evidence>
<dbReference type="RefSeq" id="XP_042199324.1">
    <property type="nucleotide sequence ID" value="XM_042343390.1"/>
</dbReference>
<dbReference type="HAMAP" id="MF_00376">
    <property type="entry name" value="Dephospho_CoA_kinase"/>
    <property type="match status" value="1"/>
</dbReference>
<keyword evidence="5" id="KW-0472">Membrane</keyword>
<dbReference type="GO" id="GO:0015937">
    <property type="term" value="P:coenzyme A biosynthetic process"/>
    <property type="evidence" value="ECO:0007669"/>
    <property type="project" value="InterPro"/>
</dbReference>
<feature type="transmembrane region" description="Helical" evidence="5">
    <location>
        <begin position="203"/>
        <end position="224"/>
    </location>
</feature>
<dbReference type="Proteomes" id="UP000314986">
    <property type="component" value="Unassembled WGS sequence"/>
</dbReference>
<evidence type="ECO:0000313" key="7">
    <source>
        <dbReference type="Ensembl" id="ENSCMIP00000010761.1"/>
    </source>
</evidence>
<dbReference type="OrthoDB" id="247245at2759"/>
<keyword evidence="3" id="KW-0067">ATP-binding</keyword>
<protein>
    <recommendedName>
        <fullName evidence="4">Dephospho-CoA kinase domain-containing protein</fullName>
    </recommendedName>
</protein>
<dbReference type="GeneTree" id="ENSGT00550000075038"/>
<sequence length="230" mass="26223">MFLVGLTGGISSGKSSVAAVFRELGCPVIDADQIAREVVQLNSRSYRLIVRYFGKEILLENGEINREMLGSIIFSDNEKRGLLNSITHPEIHKAMLKQIFKHFIQGYRYVILDVPLLFEANKLTKFMKHTIVVYCDPQTQLSRLMKRNKLTQTEAEQRISAQMPLEQKRRLANHVIDNSGESSSTYRQACKLHSQLEDSLDFLTVRLLAIVTVTGIGGLFYTLIRRCIFQ</sequence>
<keyword evidence="5" id="KW-0812">Transmembrane</keyword>
<evidence type="ECO:0000256" key="1">
    <source>
        <dbReference type="ARBA" id="ARBA00009018"/>
    </source>
</evidence>
<comment type="similarity">
    <text evidence="1">Belongs to the CoaE family.</text>
</comment>
<dbReference type="GO" id="GO:0004140">
    <property type="term" value="F:dephospho-CoA kinase activity"/>
    <property type="evidence" value="ECO:0007669"/>
    <property type="project" value="InterPro"/>
</dbReference>
<dbReference type="STRING" id="7868.ENSCMIP00000010761"/>